<keyword evidence="7" id="KW-1185">Reference proteome</keyword>
<feature type="binding site" evidence="2">
    <location>
        <position position="55"/>
    </location>
    <ligand>
        <name>substrate</name>
    </ligand>
</feature>
<keyword evidence="1 4" id="KW-0378">Hydrolase</keyword>
<dbReference type="PANTHER" id="PTHR43736:SF1">
    <property type="entry name" value="DIHYDRONEOPTERIN TRIPHOSPHATE DIPHOSPHATASE"/>
    <property type="match status" value="1"/>
</dbReference>
<dbReference type="GO" id="GO:0046656">
    <property type="term" value="P:folic acid biosynthetic process"/>
    <property type="evidence" value="ECO:0007669"/>
    <property type="project" value="InterPro"/>
</dbReference>
<feature type="binding site" evidence="2">
    <location>
        <position position="150"/>
    </location>
    <ligand>
        <name>substrate</name>
    </ligand>
</feature>
<dbReference type="InterPro" id="IPR020084">
    <property type="entry name" value="NUDIX_hydrolase_CS"/>
</dbReference>
<comment type="similarity">
    <text evidence="4">Belongs to the Nudix hydrolase family.</text>
</comment>
<accession>A0A1G9E4S4</accession>
<dbReference type="InterPro" id="IPR003564">
    <property type="entry name" value="DHNTPase"/>
</dbReference>
<dbReference type="GO" id="GO:0008828">
    <property type="term" value="F:dATP diphosphatase activity"/>
    <property type="evidence" value="ECO:0007669"/>
    <property type="project" value="InterPro"/>
</dbReference>
<dbReference type="CDD" id="cd04664">
    <property type="entry name" value="NUDIX_DHNTPase_like"/>
    <property type="match status" value="1"/>
</dbReference>
<dbReference type="EMBL" id="FNFX01000004">
    <property type="protein sequence ID" value="SDK71093.1"/>
    <property type="molecule type" value="Genomic_DNA"/>
</dbReference>
<feature type="binding site" evidence="3">
    <location>
        <position position="132"/>
    </location>
    <ligand>
        <name>Mg(2+)</name>
        <dbReference type="ChEBI" id="CHEBI:18420"/>
    </ligand>
</feature>
<comment type="cofactor">
    <cofactor evidence="3">
        <name>Mg(2+)</name>
        <dbReference type="ChEBI" id="CHEBI:18420"/>
    </cofactor>
    <text evidence="3">Binds 1 Mg(2+) ion per subunit.</text>
</comment>
<dbReference type="GO" id="GO:0046872">
    <property type="term" value="F:metal ion binding"/>
    <property type="evidence" value="ECO:0007669"/>
    <property type="project" value="UniProtKB-KW"/>
</dbReference>
<dbReference type="InterPro" id="IPR000086">
    <property type="entry name" value="NUDIX_hydrolase_dom"/>
</dbReference>
<evidence type="ECO:0000256" key="4">
    <source>
        <dbReference type="RuleBase" id="RU003476"/>
    </source>
</evidence>
<feature type="binding site" evidence="3">
    <location>
        <position position="75"/>
    </location>
    <ligand>
        <name>Mg(2+)</name>
        <dbReference type="ChEBI" id="CHEBI:18420"/>
    </ligand>
</feature>
<dbReference type="NCBIfam" id="NF006961">
    <property type="entry name" value="PRK09438.1"/>
    <property type="match status" value="1"/>
</dbReference>
<organism evidence="6 7">
    <name type="scientific">Methylophilus rhizosphaerae</name>
    <dbReference type="NCBI Taxonomy" id="492660"/>
    <lineage>
        <taxon>Bacteria</taxon>
        <taxon>Pseudomonadati</taxon>
        <taxon>Pseudomonadota</taxon>
        <taxon>Betaproteobacteria</taxon>
        <taxon>Nitrosomonadales</taxon>
        <taxon>Methylophilaceae</taxon>
        <taxon>Methylophilus</taxon>
    </lineage>
</organism>
<dbReference type="PANTHER" id="PTHR43736">
    <property type="entry name" value="ADP-RIBOSE PYROPHOSPHATASE"/>
    <property type="match status" value="1"/>
</dbReference>
<dbReference type="PRINTS" id="PR01404">
    <property type="entry name" value="NPPPHYDRLASE"/>
</dbReference>
<dbReference type="Gene3D" id="3.90.79.10">
    <property type="entry name" value="Nucleoside Triphosphate Pyrophosphohydrolase"/>
    <property type="match status" value="1"/>
</dbReference>
<dbReference type="AlphaFoldDB" id="A0A1G9E4S4"/>
<evidence type="ECO:0000256" key="3">
    <source>
        <dbReference type="PIRSR" id="PIRSR603564-2"/>
    </source>
</evidence>
<name>A0A1G9E4S4_9PROT</name>
<protein>
    <submittedName>
        <fullName evidence="6">Dihydroneopterin triphosphate pyrophosphatase</fullName>
    </submittedName>
</protein>
<gene>
    <name evidence="6" type="ORF">SAMN05192566_2163</name>
</gene>
<evidence type="ECO:0000313" key="6">
    <source>
        <dbReference type="EMBL" id="SDK71093.1"/>
    </source>
</evidence>
<dbReference type="Proteomes" id="UP000198629">
    <property type="component" value="Unassembled WGS sequence"/>
</dbReference>
<dbReference type="PRINTS" id="PR00502">
    <property type="entry name" value="NUDIXFAMILY"/>
</dbReference>
<evidence type="ECO:0000256" key="2">
    <source>
        <dbReference type="PIRSR" id="PIRSR603564-1"/>
    </source>
</evidence>
<feature type="binding site" evidence="2">
    <location>
        <position position="44"/>
    </location>
    <ligand>
        <name>substrate</name>
    </ligand>
</feature>
<dbReference type="InterPro" id="IPR020476">
    <property type="entry name" value="Nudix_hydrolase"/>
</dbReference>
<dbReference type="STRING" id="492660.SAMN05192566_2163"/>
<dbReference type="SUPFAM" id="SSF55811">
    <property type="entry name" value="Nudix"/>
    <property type="match status" value="1"/>
</dbReference>
<dbReference type="PROSITE" id="PS51462">
    <property type="entry name" value="NUDIX"/>
    <property type="match status" value="1"/>
</dbReference>
<dbReference type="Pfam" id="PF00293">
    <property type="entry name" value="NUDIX"/>
    <property type="match status" value="1"/>
</dbReference>
<evidence type="ECO:0000259" key="5">
    <source>
        <dbReference type="PROSITE" id="PS51462"/>
    </source>
</evidence>
<feature type="binding site" evidence="3">
    <location>
        <position position="71"/>
    </location>
    <ligand>
        <name>Mg(2+)</name>
        <dbReference type="ChEBI" id="CHEBI:18420"/>
    </ligand>
</feature>
<dbReference type="InterPro" id="IPR015797">
    <property type="entry name" value="NUDIX_hydrolase-like_dom_sf"/>
</dbReference>
<reference evidence="7" key="1">
    <citation type="submission" date="2016-10" db="EMBL/GenBank/DDBJ databases">
        <authorList>
            <person name="Varghese N."/>
            <person name="Submissions S."/>
        </authorList>
    </citation>
    <scope>NUCLEOTIDE SEQUENCE [LARGE SCALE GENOMIC DNA]</scope>
    <source>
        <strain evidence="7">CBMB127</strain>
    </source>
</reference>
<sequence>MTFSLMDNSGHFIDNIRMTQPYKTPVSALVLIHTPDLQVLLLERADKAGYWQSVTGSLEAGETPTDAAIREVKEETGLEALAYDLQDWHASNTYEIYPHWRHRYAPGITENTEHLFGLCLPAALPVTLAPDEHINYEWLDWREAAKKVFSWTNVDALKKLGEHHHLIL</sequence>
<evidence type="ECO:0000256" key="1">
    <source>
        <dbReference type="ARBA" id="ARBA00022801"/>
    </source>
</evidence>
<feature type="domain" description="Nudix hydrolase" evidence="5">
    <location>
        <begin position="21"/>
        <end position="161"/>
    </location>
</feature>
<keyword evidence="3" id="KW-0479">Metal-binding</keyword>
<evidence type="ECO:0000313" key="7">
    <source>
        <dbReference type="Proteomes" id="UP000198629"/>
    </source>
</evidence>
<dbReference type="GO" id="GO:0019177">
    <property type="term" value="F:dihydroneopterin triphosphate pyrophosphohydrolase activity"/>
    <property type="evidence" value="ECO:0007669"/>
    <property type="project" value="InterPro"/>
</dbReference>
<feature type="binding site" evidence="2">
    <location>
        <position position="23"/>
    </location>
    <ligand>
        <name>substrate</name>
    </ligand>
</feature>
<proteinExistence type="inferred from homology"/>
<dbReference type="PROSITE" id="PS00893">
    <property type="entry name" value="NUDIX_BOX"/>
    <property type="match status" value="1"/>
</dbReference>
<keyword evidence="3" id="KW-0460">Magnesium</keyword>